<dbReference type="GO" id="GO:0016740">
    <property type="term" value="F:transferase activity"/>
    <property type="evidence" value="ECO:0007669"/>
    <property type="project" value="UniProtKB-KW"/>
</dbReference>
<feature type="signal peptide" evidence="1">
    <location>
        <begin position="1"/>
        <end position="32"/>
    </location>
</feature>
<dbReference type="AlphaFoldDB" id="A0A2C6DRT4"/>
<protein>
    <submittedName>
        <fullName evidence="2">Ornithine carbamoyltransferase</fullName>
    </submittedName>
</protein>
<dbReference type="Proteomes" id="UP000224974">
    <property type="component" value="Unassembled WGS sequence"/>
</dbReference>
<keyword evidence="3" id="KW-1185">Reference proteome</keyword>
<sequence length="315" mass="31732">MKTQRRTPRATALTKLAVGVGVALSLMGSAWADSTPTTTAVGGVLPVLVAPSNNTTHAVDFSGTYARTDVMSTGDTVVLTYRHDDPDGDEDDSLPTVVWSYAPAGGGDDVTIAPTSSVPADGSTPGTSTITIPSQALGAAAIKVEIWEQSKTGIPRRGQQAILVLDTSKGTNSGGGGGTASLPGPIVMGSGAGDIVGGIYRRADNPVAGGGATDYSRTTGHHPMVSETYLFRAWRDTNGNGVWDAGEEDVTPHLSSISWTLNGSNVTAAGSGAPTTLTAHATGVTTDQYTVPVNGASGSGAASGDQGFGLAVVFN</sequence>
<name>A0A2C6DRT4_9GAMM</name>
<evidence type="ECO:0000313" key="2">
    <source>
        <dbReference type="EMBL" id="PHI31534.1"/>
    </source>
</evidence>
<evidence type="ECO:0000256" key="1">
    <source>
        <dbReference type="SAM" id="SignalP"/>
    </source>
</evidence>
<dbReference type="STRING" id="1111728.GCA_000427805_03632"/>
<evidence type="ECO:0000313" key="3">
    <source>
        <dbReference type="Proteomes" id="UP000224974"/>
    </source>
</evidence>
<organism evidence="2 3">
    <name type="scientific">Budvicia aquatica</name>
    <dbReference type="NCBI Taxonomy" id="82979"/>
    <lineage>
        <taxon>Bacteria</taxon>
        <taxon>Pseudomonadati</taxon>
        <taxon>Pseudomonadota</taxon>
        <taxon>Gammaproteobacteria</taxon>
        <taxon>Enterobacterales</taxon>
        <taxon>Budviciaceae</taxon>
        <taxon>Budvicia</taxon>
    </lineage>
</organism>
<feature type="chain" id="PRO_5012383561" evidence="1">
    <location>
        <begin position="33"/>
        <end position="315"/>
    </location>
</feature>
<proteinExistence type="predicted"/>
<dbReference type="OrthoDB" id="6481149at2"/>
<dbReference type="EMBL" id="PDDX01000001">
    <property type="protein sequence ID" value="PHI31534.1"/>
    <property type="molecule type" value="Genomic_DNA"/>
</dbReference>
<gene>
    <name evidence="2" type="ORF">CRN84_20435</name>
</gene>
<accession>A0A2C6DRT4</accession>
<dbReference type="NCBIfam" id="NF040711">
    <property type="entry name" value="partner_SinI"/>
    <property type="match status" value="1"/>
</dbReference>
<comment type="caution">
    <text evidence="2">The sequence shown here is derived from an EMBL/GenBank/DDBJ whole genome shotgun (WGS) entry which is preliminary data.</text>
</comment>
<keyword evidence="1" id="KW-0732">Signal</keyword>
<dbReference type="InterPro" id="IPR047745">
    <property type="entry name" value="SinI-like"/>
</dbReference>
<keyword evidence="2" id="KW-0808">Transferase</keyword>
<dbReference type="RefSeq" id="WP_051323584.1">
    <property type="nucleotide sequence ID" value="NZ_PDDX01000001.1"/>
</dbReference>
<reference evidence="3" key="1">
    <citation type="submission" date="2017-09" db="EMBL/GenBank/DDBJ databases">
        <title>FDA dAtabase for Regulatory Grade micrObial Sequences (FDA-ARGOS): Supporting development and validation of Infectious Disease Dx tests.</title>
        <authorList>
            <person name="Minogue T."/>
            <person name="Wolcott M."/>
            <person name="Wasieloski L."/>
            <person name="Aguilar W."/>
            <person name="Moore D."/>
            <person name="Tallon L."/>
            <person name="Sadzewicz L."/>
            <person name="Ott S."/>
            <person name="Zhao X."/>
            <person name="Nagaraj S."/>
            <person name="Vavikolanu K."/>
            <person name="Aluvathingal J."/>
            <person name="Nadendla S."/>
            <person name="Sichtig H."/>
        </authorList>
    </citation>
    <scope>NUCLEOTIDE SEQUENCE [LARGE SCALE GENOMIC DNA]</scope>
    <source>
        <strain evidence="3">FDAARGOS_387</strain>
    </source>
</reference>